<protein>
    <submittedName>
        <fullName evidence="2">4,5:9,10-diseco-3-hydroxy-5,9, 17-trioxoandrosta-1(10),2-diene-4-oate hydrolase</fullName>
        <ecNumber evidence="2">3.7.1.17</ecNumber>
    </submittedName>
</protein>
<proteinExistence type="predicted"/>
<organism evidence="2 3">
    <name type="scientific">Corynebacterium occultum</name>
    <dbReference type="NCBI Taxonomy" id="2675219"/>
    <lineage>
        <taxon>Bacteria</taxon>
        <taxon>Bacillati</taxon>
        <taxon>Actinomycetota</taxon>
        <taxon>Actinomycetes</taxon>
        <taxon>Mycobacteriales</taxon>
        <taxon>Corynebacteriaceae</taxon>
        <taxon>Corynebacterium</taxon>
    </lineage>
</organism>
<evidence type="ECO:0000313" key="3">
    <source>
        <dbReference type="Proteomes" id="UP000424462"/>
    </source>
</evidence>
<dbReference type="EMBL" id="CP046455">
    <property type="protein sequence ID" value="QGU06027.1"/>
    <property type="molecule type" value="Genomic_DNA"/>
</dbReference>
<dbReference type="RefSeq" id="WP_156229643.1">
    <property type="nucleotide sequence ID" value="NZ_CP046455.1"/>
</dbReference>
<keyword evidence="3" id="KW-1185">Reference proteome</keyword>
<dbReference type="GO" id="GO:0046464">
    <property type="term" value="P:acylglycerol catabolic process"/>
    <property type="evidence" value="ECO:0007669"/>
    <property type="project" value="TreeGrafter"/>
</dbReference>
<dbReference type="GO" id="GO:0102296">
    <property type="term" value="F:4,5-9,10-diseco-3-hydroxy-5,9,17-trioxoandrosta-1(10),2-diene-4-oate hydrolase activity"/>
    <property type="evidence" value="ECO:0007669"/>
    <property type="project" value="UniProtKB-EC"/>
</dbReference>
<dbReference type="AlphaFoldDB" id="A0A6B8W1Z4"/>
<dbReference type="InterPro" id="IPR029058">
    <property type="entry name" value="AB_hydrolase_fold"/>
</dbReference>
<gene>
    <name evidence="2" type="primary">hsaD1</name>
    <name evidence="2" type="ORF">COCCU_00295</name>
</gene>
<dbReference type="GO" id="GO:0047372">
    <property type="term" value="F:monoacylglycerol lipase activity"/>
    <property type="evidence" value="ECO:0007669"/>
    <property type="project" value="TreeGrafter"/>
</dbReference>
<dbReference type="SUPFAM" id="SSF53474">
    <property type="entry name" value="alpha/beta-Hydrolases"/>
    <property type="match status" value="1"/>
</dbReference>
<dbReference type="PRINTS" id="PR00111">
    <property type="entry name" value="ABHYDROLASE"/>
</dbReference>
<evidence type="ECO:0000313" key="2">
    <source>
        <dbReference type="EMBL" id="QGU06027.1"/>
    </source>
</evidence>
<dbReference type="Pfam" id="PF12697">
    <property type="entry name" value="Abhydrolase_6"/>
    <property type="match status" value="1"/>
</dbReference>
<dbReference type="Proteomes" id="UP000424462">
    <property type="component" value="Chromosome"/>
</dbReference>
<dbReference type="GO" id="GO:0016020">
    <property type="term" value="C:membrane"/>
    <property type="evidence" value="ECO:0007669"/>
    <property type="project" value="TreeGrafter"/>
</dbReference>
<reference evidence="2 3" key="1">
    <citation type="submission" date="2019-11" db="EMBL/GenBank/DDBJ databases">
        <title>Complete genome sequence of Corynebacterium kalinowskii 1959, a novel Corynebacterium species isolated from soil of a small paddock in Vilsendorf, Germany.</title>
        <authorList>
            <person name="Schaffert L."/>
            <person name="Ruwe M."/>
            <person name="Milse J."/>
            <person name="Hanuschka K."/>
            <person name="Ortseifen V."/>
            <person name="Droste J."/>
            <person name="Brandt D."/>
            <person name="Schlueter L."/>
            <person name="Kutter Y."/>
            <person name="Vinke S."/>
            <person name="Viehoefer P."/>
            <person name="Jacob L."/>
            <person name="Luebke N.-C."/>
            <person name="Schulte-Berndt E."/>
            <person name="Hain C."/>
            <person name="Linder M."/>
            <person name="Schmidt P."/>
            <person name="Wollenschlaeger L."/>
            <person name="Luttermann T."/>
            <person name="Thieme E."/>
            <person name="Hassa J."/>
            <person name="Haak M."/>
            <person name="Wittchen M."/>
            <person name="Mentz A."/>
            <person name="Persicke M."/>
            <person name="Busche T."/>
            <person name="Ruckert C."/>
        </authorList>
    </citation>
    <scope>NUCLEOTIDE SEQUENCE [LARGE SCALE GENOMIC DNA]</scope>
    <source>
        <strain evidence="2 3">2039</strain>
    </source>
</reference>
<dbReference type="PANTHER" id="PTHR43798:SF5">
    <property type="entry name" value="MONOACYLGLYCEROL LIPASE ABHD6"/>
    <property type="match status" value="1"/>
</dbReference>
<feature type="domain" description="AB hydrolase-1" evidence="1">
    <location>
        <begin position="29"/>
        <end position="259"/>
    </location>
</feature>
<dbReference type="InterPro" id="IPR050266">
    <property type="entry name" value="AB_hydrolase_sf"/>
</dbReference>
<dbReference type="Gene3D" id="3.40.50.1820">
    <property type="entry name" value="alpha/beta hydrolase"/>
    <property type="match status" value="1"/>
</dbReference>
<dbReference type="EC" id="3.7.1.17" evidence="2"/>
<name>A0A6B8W1Z4_9CORY</name>
<evidence type="ECO:0000259" key="1">
    <source>
        <dbReference type="Pfam" id="PF12697"/>
    </source>
</evidence>
<dbReference type="InterPro" id="IPR000073">
    <property type="entry name" value="AB_hydrolase_1"/>
</dbReference>
<accession>A0A6B8W1Z4</accession>
<dbReference type="KEGG" id="cok:COCCU_00295"/>
<keyword evidence="2" id="KW-0378">Hydrolase</keyword>
<dbReference type="PANTHER" id="PTHR43798">
    <property type="entry name" value="MONOACYLGLYCEROL LIPASE"/>
    <property type="match status" value="1"/>
</dbReference>
<sequence length="273" mass="30244">MLQVDLRSEQVQVGDLNLHLTRSGEGFPLIWLHGSGPGASGMSNFKANLSAFQDFENLVFDHPRFGESSRPHIEEPLIAYSGEKILQAIRTLGLEQVDLIGNSYGGGVAAWIAATAPELVRNLVLMAPGGLTPKNVTEHREMPYGIKLIGKAMTGGVDRPLMEEFVTAMVHDPALVTDELIDERYEAAQKNNPEIEGIPVMGDLADLLGNITARTLLIWGREDRFLPPAWSLLWLEAITDSELHIYPRCGHWAQYEQLDSFNELTGTFLRRTA</sequence>